<dbReference type="EMBL" id="CP011371">
    <property type="protein sequence ID" value="AKJ28840.1"/>
    <property type="molecule type" value="Genomic_DNA"/>
</dbReference>
<proteinExistence type="predicted"/>
<dbReference type="RefSeq" id="WP_047194616.1">
    <property type="nucleotide sequence ID" value="NZ_CP011371.1"/>
</dbReference>
<sequence>MSQALIRQAFETRLKTWADAQAPAIPIAWQNVTMTPPAGRYLRAFLLPASTGSDDLAGEHRVFRGLFQVTVVTPIGTGPGQAEQLAGQLDLLFPLTEPLAVGGLLVYLTSPMSAGPAIQEPDRYAVPVSAGYRADTI</sequence>
<dbReference type="AlphaFoldDB" id="A0A0G3BQP0"/>
<dbReference type="InterPro" id="IPR025395">
    <property type="entry name" value="Phage_tail_terminator-like"/>
</dbReference>
<protein>
    <recommendedName>
        <fullName evidence="3">DUF4128 domain-containing protein</fullName>
    </recommendedName>
</protein>
<name>A0A0G3BQP0_9BURK</name>
<evidence type="ECO:0000313" key="2">
    <source>
        <dbReference type="Proteomes" id="UP000035352"/>
    </source>
</evidence>
<evidence type="ECO:0000313" key="1">
    <source>
        <dbReference type="EMBL" id="AKJ28840.1"/>
    </source>
</evidence>
<evidence type="ECO:0008006" key="3">
    <source>
        <dbReference type="Google" id="ProtNLM"/>
    </source>
</evidence>
<dbReference type="OrthoDB" id="6049303at2"/>
<dbReference type="Gene3D" id="3.30.2000.20">
    <property type="match status" value="1"/>
</dbReference>
<keyword evidence="2" id="KW-1185">Reference proteome</keyword>
<dbReference type="Pfam" id="PF13554">
    <property type="entry name" value="Phage_tail_terminator_5"/>
    <property type="match status" value="1"/>
</dbReference>
<accession>A0A0G3BQP0</accession>
<organism evidence="1 2">
    <name type="scientific">Caldimonas brevitalea</name>
    <dbReference type="NCBI Taxonomy" id="413882"/>
    <lineage>
        <taxon>Bacteria</taxon>
        <taxon>Pseudomonadati</taxon>
        <taxon>Pseudomonadota</taxon>
        <taxon>Betaproteobacteria</taxon>
        <taxon>Burkholderiales</taxon>
        <taxon>Sphaerotilaceae</taxon>
        <taxon>Caldimonas</taxon>
    </lineage>
</organism>
<reference evidence="1 2" key="1">
    <citation type="submission" date="2015-05" db="EMBL/GenBank/DDBJ databases">
        <authorList>
            <person name="Tang B."/>
            <person name="Yu Y."/>
        </authorList>
    </citation>
    <scope>NUCLEOTIDE SEQUENCE [LARGE SCALE GENOMIC DNA]</scope>
    <source>
        <strain evidence="1 2">DSM 7029</strain>
    </source>
</reference>
<dbReference type="KEGG" id="pbh:AAW51_2149"/>
<dbReference type="Proteomes" id="UP000035352">
    <property type="component" value="Chromosome"/>
</dbReference>
<dbReference type="STRING" id="413882.AAW51_2149"/>
<gene>
    <name evidence="1" type="ORF">AAW51_2149</name>
</gene>